<proteinExistence type="inferred from homology"/>
<evidence type="ECO:0000259" key="11">
    <source>
        <dbReference type="Pfam" id="PF21902"/>
    </source>
</evidence>
<comment type="similarity">
    <text evidence="2">Belongs to the LU7TM family.</text>
</comment>
<dbReference type="InterPro" id="IPR053937">
    <property type="entry name" value="GOST_TM"/>
</dbReference>
<feature type="signal peptide" evidence="9">
    <location>
        <begin position="1"/>
        <end position="24"/>
    </location>
</feature>
<feature type="transmembrane region" description="Helical" evidence="8">
    <location>
        <begin position="313"/>
        <end position="330"/>
    </location>
</feature>
<dbReference type="PANTHER" id="PTHR21229">
    <property type="entry name" value="LUNG SEVEN TRANSMEMBRANE RECEPTOR"/>
    <property type="match status" value="1"/>
</dbReference>
<feature type="transmembrane region" description="Helical" evidence="8">
    <location>
        <begin position="181"/>
        <end position="201"/>
    </location>
</feature>
<feature type="transmembrane region" description="Helical" evidence="8">
    <location>
        <begin position="246"/>
        <end position="270"/>
    </location>
</feature>
<sequence>MKSFQSSRCVLLTLYFLFLQHVAAIDRRISVEFMPNPYVCEGMKAGRNKGDSHISFDMANPSDISEELPVAVAVFNYKDHSVLGDFLYGSSLNLCDKRQVSMGKCTEEQLGHFYTDGPTSYEFLTYFLDGSQDVSDIRYDIEEDGYYCFVVKGYTNDMGGVVHFNNSYGRLPLGRYRMIRAYEWLIALHFVVTGLFASRIWKFRTELLRIHKIILILLGIMTIDTILQWSLHYAMNIAANNATKAYSIFVVLFAATRDIFTLYFLALLSLGQSVVYPELPPEQIKWFKRLLVLLFVFISYGSLTLMITQKANWSLFATVIVTYVYYFKLIRGFKSTIKYLKDNGQTVKLSMYKKLLWIMIGNFLVIVGLMIYQGYHIINYNDIPLLNVDYASIELKTEFTTVLIKFLAYAAVAYLWRPKETSYLLALSRQLPTDQEAVLEFSDNGLLPSDEEEEDQQYKETPKHKG</sequence>
<evidence type="ECO:0000256" key="9">
    <source>
        <dbReference type="SAM" id="SignalP"/>
    </source>
</evidence>
<gene>
    <name evidence="12" type="ORF">RNJ44_02512</name>
</gene>
<evidence type="ECO:0000256" key="1">
    <source>
        <dbReference type="ARBA" id="ARBA00004141"/>
    </source>
</evidence>
<evidence type="ECO:0008006" key="14">
    <source>
        <dbReference type="Google" id="ProtNLM"/>
    </source>
</evidence>
<feature type="domain" description="PTM1-like N-terminal" evidence="11">
    <location>
        <begin position="39"/>
        <end position="166"/>
    </location>
</feature>
<evidence type="ECO:0000256" key="5">
    <source>
        <dbReference type="ARBA" id="ARBA00022989"/>
    </source>
</evidence>
<evidence type="ECO:0000259" key="10">
    <source>
        <dbReference type="Pfam" id="PF06814"/>
    </source>
</evidence>
<dbReference type="Pfam" id="PF21902">
    <property type="entry name" value="PTM1-like_N"/>
    <property type="match status" value="1"/>
</dbReference>
<feature type="region of interest" description="Disordered" evidence="7">
    <location>
        <begin position="443"/>
        <end position="466"/>
    </location>
</feature>
<feature type="domain" description="GOST seven transmembrane" evidence="10">
    <location>
        <begin position="182"/>
        <end position="422"/>
    </location>
</feature>
<feature type="compositionally biased region" description="Basic and acidic residues" evidence="7">
    <location>
        <begin position="456"/>
        <end position="466"/>
    </location>
</feature>
<evidence type="ECO:0000256" key="6">
    <source>
        <dbReference type="ARBA" id="ARBA00023136"/>
    </source>
</evidence>
<feature type="chain" id="PRO_5045241922" description="Membrane protein PTM1" evidence="9">
    <location>
        <begin position="25"/>
        <end position="466"/>
    </location>
</feature>
<comment type="caution">
    <text evidence="12">The sequence shown here is derived from an EMBL/GenBank/DDBJ whole genome shotgun (WGS) entry which is preliminary data.</text>
</comment>
<feature type="transmembrane region" description="Helical" evidence="8">
    <location>
        <begin position="355"/>
        <end position="378"/>
    </location>
</feature>
<dbReference type="PANTHER" id="PTHR21229:SF1">
    <property type="entry name" value="GH17801P"/>
    <property type="match status" value="1"/>
</dbReference>
<keyword evidence="6 8" id="KW-0472">Membrane</keyword>
<evidence type="ECO:0000256" key="3">
    <source>
        <dbReference type="ARBA" id="ARBA00022692"/>
    </source>
</evidence>
<evidence type="ECO:0000313" key="12">
    <source>
        <dbReference type="EMBL" id="KAL3228567.1"/>
    </source>
</evidence>
<evidence type="ECO:0000256" key="2">
    <source>
        <dbReference type="ARBA" id="ARBA00007883"/>
    </source>
</evidence>
<evidence type="ECO:0000256" key="8">
    <source>
        <dbReference type="SAM" id="Phobius"/>
    </source>
</evidence>
<keyword evidence="13" id="KW-1185">Reference proteome</keyword>
<evidence type="ECO:0000256" key="7">
    <source>
        <dbReference type="SAM" id="MobiDB-lite"/>
    </source>
</evidence>
<organism evidence="12 13">
    <name type="scientific">Nakaseomyces bracarensis</name>
    <dbReference type="NCBI Taxonomy" id="273131"/>
    <lineage>
        <taxon>Eukaryota</taxon>
        <taxon>Fungi</taxon>
        <taxon>Dikarya</taxon>
        <taxon>Ascomycota</taxon>
        <taxon>Saccharomycotina</taxon>
        <taxon>Saccharomycetes</taxon>
        <taxon>Saccharomycetales</taxon>
        <taxon>Saccharomycetaceae</taxon>
        <taxon>Nakaseomyces</taxon>
    </lineage>
</organism>
<reference evidence="12 13" key="1">
    <citation type="submission" date="2024-05" db="EMBL/GenBank/DDBJ databases">
        <title>Long read based assembly of the Candida bracarensis genome reveals expanded adhesin content.</title>
        <authorList>
            <person name="Marcet-Houben M."/>
            <person name="Ksiezopolska E."/>
            <person name="Gabaldon T."/>
        </authorList>
    </citation>
    <scope>NUCLEOTIDE SEQUENCE [LARGE SCALE GENOMIC DNA]</scope>
    <source>
        <strain evidence="12 13">CBM6</strain>
    </source>
</reference>
<feature type="transmembrane region" description="Helical" evidence="8">
    <location>
        <begin position="290"/>
        <end position="307"/>
    </location>
</feature>
<name>A0ABR4NM42_9SACH</name>
<keyword evidence="3 8" id="KW-0812">Transmembrane</keyword>
<dbReference type="Pfam" id="PF06814">
    <property type="entry name" value="GOST_TM"/>
    <property type="match status" value="1"/>
</dbReference>
<dbReference type="Proteomes" id="UP001623330">
    <property type="component" value="Unassembled WGS sequence"/>
</dbReference>
<evidence type="ECO:0000256" key="4">
    <source>
        <dbReference type="ARBA" id="ARBA00022729"/>
    </source>
</evidence>
<dbReference type="EMBL" id="JBEVYD010000013">
    <property type="protein sequence ID" value="KAL3228567.1"/>
    <property type="molecule type" value="Genomic_DNA"/>
</dbReference>
<feature type="transmembrane region" description="Helical" evidence="8">
    <location>
        <begin position="213"/>
        <end position="234"/>
    </location>
</feature>
<keyword evidence="4 9" id="KW-0732">Signal</keyword>
<comment type="subcellular location">
    <subcellularLocation>
        <location evidence="1">Membrane</location>
        <topology evidence="1">Multi-pass membrane protein</topology>
    </subcellularLocation>
</comment>
<dbReference type="InterPro" id="IPR009637">
    <property type="entry name" value="GPR107/GPR108-like"/>
</dbReference>
<evidence type="ECO:0000313" key="13">
    <source>
        <dbReference type="Proteomes" id="UP001623330"/>
    </source>
</evidence>
<protein>
    <recommendedName>
        <fullName evidence="14">Membrane protein PTM1</fullName>
    </recommendedName>
</protein>
<dbReference type="InterPro" id="IPR053938">
    <property type="entry name" value="PTM1-like_N"/>
</dbReference>
<keyword evidence="5 8" id="KW-1133">Transmembrane helix</keyword>
<feature type="transmembrane region" description="Helical" evidence="8">
    <location>
        <begin position="398"/>
        <end position="416"/>
    </location>
</feature>
<accession>A0ABR4NM42</accession>